<proteinExistence type="predicted"/>
<accession>A0A8T0TB60</accession>
<evidence type="ECO:0008006" key="3">
    <source>
        <dbReference type="Google" id="ProtNLM"/>
    </source>
</evidence>
<comment type="caution">
    <text evidence="1">The sequence shown here is derived from an EMBL/GenBank/DDBJ whole genome shotgun (WGS) entry which is preliminary data.</text>
</comment>
<dbReference type="AlphaFoldDB" id="A0A8T0TB60"/>
<dbReference type="Gene3D" id="6.10.250.2840">
    <property type="match status" value="1"/>
</dbReference>
<gene>
    <name evidence="1" type="ORF">PVAP13_4NG251200</name>
</gene>
<dbReference type="PANTHER" id="PTHR43422">
    <property type="entry name" value="THIAMINE THIAZOLE SYNTHASE"/>
    <property type="match status" value="1"/>
</dbReference>
<dbReference type="SUPFAM" id="SSF51905">
    <property type="entry name" value="FAD/NAD(P)-binding domain"/>
    <property type="match status" value="1"/>
</dbReference>
<reference evidence="1" key="1">
    <citation type="submission" date="2020-05" db="EMBL/GenBank/DDBJ databases">
        <title>WGS assembly of Panicum virgatum.</title>
        <authorList>
            <person name="Lovell J.T."/>
            <person name="Jenkins J."/>
            <person name="Shu S."/>
            <person name="Juenger T.E."/>
            <person name="Schmutz J."/>
        </authorList>
    </citation>
    <scope>NUCLEOTIDE SEQUENCE</scope>
    <source>
        <strain evidence="1">AP13</strain>
    </source>
</reference>
<name>A0A8T0TB60_PANVG</name>
<sequence length="266" mass="27749">MATTASTLLKSSFAGARLPAAPRAPSSVAVAAPRGAGPICASASSSSPPYDLTSFRFSPIKESVVAREMTRRYMTDMITHADTDVVIVGAGSAGLSCAYELSKDPSVSIAIVEQSVSPGGGAWLGGQLFSAMVVRKPAHRFLDELGVAYDEAEDYVVIKLQDIGMISAVPGMKALDMNTAEDEIVRLTREVVPGMIVTGMEVAEIDGAPRMGPTFGAMMISGQKAAHLALKALGRPNAIDGTAPAASPAWREEFVMSSKDDEVVDA</sequence>
<dbReference type="PANTHER" id="PTHR43422:SF9">
    <property type="entry name" value="THIAMINE THIAZOLE SYNTHASE 2, CHLOROPLASTIC"/>
    <property type="match status" value="1"/>
</dbReference>
<evidence type="ECO:0000313" key="2">
    <source>
        <dbReference type="Proteomes" id="UP000823388"/>
    </source>
</evidence>
<dbReference type="Proteomes" id="UP000823388">
    <property type="component" value="Chromosome 4N"/>
</dbReference>
<dbReference type="Gene3D" id="3.50.50.60">
    <property type="entry name" value="FAD/NAD(P)-binding domain"/>
    <property type="match status" value="2"/>
</dbReference>
<dbReference type="EMBL" id="CM029044">
    <property type="protein sequence ID" value="KAG2607517.1"/>
    <property type="molecule type" value="Genomic_DNA"/>
</dbReference>
<evidence type="ECO:0000313" key="1">
    <source>
        <dbReference type="EMBL" id="KAG2607517.1"/>
    </source>
</evidence>
<organism evidence="1 2">
    <name type="scientific">Panicum virgatum</name>
    <name type="common">Blackwell switchgrass</name>
    <dbReference type="NCBI Taxonomy" id="38727"/>
    <lineage>
        <taxon>Eukaryota</taxon>
        <taxon>Viridiplantae</taxon>
        <taxon>Streptophyta</taxon>
        <taxon>Embryophyta</taxon>
        <taxon>Tracheophyta</taxon>
        <taxon>Spermatophyta</taxon>
        <taxon>Magnoliopsida</taxon>
        <taxon>Liliopsida</taxon>
        <taxon>Poales</taxon>
        <taxon>Poaceae</taxon>
        <taxon>PACMAD clade</taxon>
        <taxon>Panicoideae</taxon>
        <taxon>Panicodae</taxon>
        <taxon>Paniceae</taxon>
        <taxon>Panicinae</taxon>
        <taxon>Panicum</taxon>
        <taxon>Panicum sect. Hiantes</taxon>
    </lineage>
</organism>
<protein>
    <recommendedName>
        <fullName evidence="3">Thiazole biosynthetic enzyme</fullName>
    </recommendedName>
</protein>
<keyword evidence="2" id="KW-1185">Reference proteome</keyword>
<dbReference type="InterPro" id="IPR036188">
    <property type="entry name" value="FAD/NAD-bd_sf"/>
</dbReference>
<dbReference type="Pfam" id="PF01946">
    <property type="entry name" value="Thi4"/>
    <property type="match status" value="1"/>
</dbReference>